<dbReference type="GO" id="GO:0006006">
    <property type="term" value="P:glucose metabolic process"/>
    <property type="evidence" value="ECO:0007669"/>
    <property type="project" value="TreeGrafter"/>
</dbReference>
<keyword evidence="2" id="KW-0521">NADP</keyword>
<dbReference type="GO" id="GO:0004090">
    <property type="term" value="F:carbonyl reductase (NADPH) activity"/>
    <property type="evidence" value="ECO:0007669"/>
    <property type="project" value="TreeGrafter"/>
</dbReference>
<accession>A0A370KGV3</accession>
<dbReference type="SMART" id="SM00822">
    <property type="entry name" value="PKS_KR"/>
    <property type="match status" value="1"/>
</dbReference>
<gene>
    <name evidence="4" type="ORF">B5K06_29305</name>
</gene>
<dbReference type="EMBL" id="NAAC01000041">
    <property type="protein sequence ID" value="RDJ03999.1"/>
    <property type="molecule type" value="Genomic_DNA"/>
</dbReference>
<comment type="caution">
    <text evidence="4">The sequence shown here is derived from an EMBL/GenBank/DDBJ whole genome shotgun (WGS) entry which is preliminary data.</text>
</comment>
<dbReference type="SUPFAM" id="SSF51735">
    <property type="entry name" value="NAD(P)-binding Rossmann-fold domains"/>
    <property type="match status" value="1"/>
</dbReference>
<sequence>MSDFTGKTVIITGAGKGIGRACVELLTQRGARIVALSRSQADLDDLSAKFGATVISVDLADNAAARTAMKTAGLADALINCAGTNVLESVLDMTEEGYEQVLGINLRAALICAQEFARARISNGGGGGTIVNVTSIAGHRGFVDHVAYAASKAGLEGATRVMAKELGVHGIRVNAVAPTVTMTELAAKAWSEPSKRDPMIVRHPMARFAEVDDIARSIALLISEDAAMISGAVLPVDGGFLAV</sequence>
<dbReference type="InterPro" id="IPR057326">
    <property type="entry name" value="KR_dom"/>
</dbReference>
<dbReference type="PRINTS" id="PR00080">
    <property type="entry name" value="SDRFAMILY"/>
</dbReference>
<evidence type="ECO:0000256" key="2">
    <source>
        <dbReference type="ARBA" id="ARBA00022857"/>
    </source>
</evidence>
<dbReference type="PRINTS" id="PR00081">
    <property type="entry name" value="GDHRDH"/>
</dbReference>
<dbReference type="PANTHER" id="PTHR44252">
    <property type="entry name" value="D-ERYTHRULOSE REDUCTASE"/>
    <property type="match status" value="1"/>
</dbReference>
<dbReference type="InterPro" id="IPR036291">
    <property type="entry name" value="NAD(P)-bd_dom_sf"/>
</dbReference>
<dbReference type="InterPro" id="IPR002347">
    <property type="entry name" value="SDR_fam"/>
</dbReference>
<name>A0A370KGV3_9HYPH</name>
<organism evidence="4 5">
    <name type="scientific">Rhizobium grahamii</name>
    <dbReference type="NCBI Taxonomy" id="1120045"/>
    <lineage>
        <taxon>Bacteria</taxon>
        <taxon>Pseudomonadati</taxon>
        <taxon>Pseudomonadota</taxon>
        <taxon>Alphaproteobacteria</taxon>
        <taxon>Hyphomicrobiales</taxon>
        <taxon>Rhizobiaceae</taxon>
        <taxon>Rhizobium/Agrobacterium group</taxon>
        <taxon>Rhizobium</taxon>
    </lineage>
</organism>
<protein>
    <submittedName>
        <fullName evidence="4">Short-chain dehydrogenase</fullName>
    </submittedName>
</protein>
<evidence type="ECO:0000313" key="4">
    <source>
        <dbReference type="EMBL" id="RDJ03999.1"/>
    </source>
</evidence>
<dbReference type="RefSeq" id="WP_016555809.1">
    <property type="nucleotide sequence ID" value="NZ_KZ857269.1"/>
</dbReference>
<proteinExistence type="inferred from homology"/>
<dbReference type="PANTHER" id="PTHR44252:SF3">
    <property type="entry name" value="D-ERYTHRULOSE REDUCTASE-RELATED"/>
    <property type="match status" value="1"/>
</dbReference>
<dbReference type="Gene3D" id="3.40.50.720">
    <property type="entry name" value="NAD(P)-binding Rossmann-like Domain"/>
    <property type="match status" value="1"/>
</dbReference>
<dbReference type="Pfam" id="PF13561">
    <property type="entry name" value="adh_short_C2"/>
    <property type="match status" value="1"/>
</dbReference>
<dbReference type="NCBIfam" id="NF005465">
    <property type="entry name" value="PRK07060.1-2"/>
    <property type="match status" value="1"/>
</dbReference>
<dbReference type="InterPro" id="IPR051737">
    <property type="entry name" value="L-xylulose/Carbonyl_redctase"/>
</dbReference>
<dbReference type="GO" id="GO:0005997">
    <property type="term" value="P:xylulose metabolic process"/>
    <property type="evidence" value="ECO:0007669"/>
    <property type="project" value="TreeGrafter"/>
</dbReference>
<evidence type="ECO:0000313" key="5">
    <source>
        <dbReference type="Proteomes" id="UP000254939"/>
    </source>
</evidence>
<dbReference type="FunFam" id="3.40.50.720:FF:000084">
    <property type="entry name" value="Short-chain dehydrogenase reductase"/>
    <property type="match status" value="1"/>
</dbReference>
<dbReference type="OrthoDB" id="7255009at2"/>
<dbReference type="Proteomes" id="UP000254939">
    <property type="component" value="Unassembled WGS sequence"/>
</dbReference>
<feature type="domain" description="Ketoreductase" evidence="3">
    <location>
        <begin position="7"/>
        <end position="179"/>
    </location>
</feature>
<dbReference type="AlphaFoldDB" id="A0A370KGV3"/>
<evidence type="ECO:0000256" key="1">
    <source>
        <dbReference type="ARBA" id="ARBA00006484"/>
    </source>
</evidence>
<comment type="similarity">
    <text evidence="1">Belongs to the short-chain dehydrogenases/reductases (SDR) family.</text>
</comment>
<dbReference type="GO" id="GO:0050038">
    <property type="term" value="F:L-xylulose reductase (NADPH) activity"/>
    <property type="evidence" value="ECO:0007669"/>
    <property type="project" value="TreeGrafter"/>
</dbReference>
<evidence type="ECO:0000259" key="3">
    <source>
        <dbReference type="SMART" id="SM00822"/>
    </source>
</evidence>
<reference evidence="4 5" key="1">
    <citation type="submission" date="2017-03" db="EMBL/GenBank/DDBJ databases">
        <title>Genome analysis of Rhizobial strains effectives or ineffectives for nitrogen fixation isolated from bean seeds.</title>
        <authorList>
            <person name="Peralta H."/>
            <person name="Aguilar-Vera A."/>
            <person name="Mora Y."/>
            <person name="Vargas-Lagunas C."/>
            <person name="Girard L."/>
            <person name="Mora J."/>
        </authorList>
    </citation>
    <scope>NUCLEOTIDE SEQUENCE [LARGE SCALE GENOMIC DNA]</scope>
    <source>
        <strain evidence="4 5">CCGM3</strain>
    </source>
</reference>